<reference evidence="10" key="1">
    <citation type="submission" date="2020-10" db="EMBL/GenBank/DDBJ databases">
        <authorList>
            <person name="Gilroy R."/>
        </authorList>
    </citation>
    <scope>NUCLEOTIDE SEQUENCE</scope>
    <source>
        <strain evidence="10">ChiSxjej2B14-6234</strain>
    </source>
</reference>
<reference evidence="10" key="2">
    <citation type="journal article" date="2021" name="PeerJ">
        <title>Extensive microbial diversity within the chicken gut microbiome revealed by metagenomics and culture.</title>
        <authorList>
            <person name="Gilroy R."/>
            <person name="Ravi A."/>
            <person name="Getino M."/>
            <person name="Pursley I."/>
            <person name="Horton D.L."/>
            <person name="Alikhan N.F."/>
            <person name="Baker D."/>
            <person name="Gharbi K."/>
            <person name="Hall N."/>
            <person name="Watson M."/>
            <person name="Adriaenssens E.M."/>
            <person name="Foster-Nyarko E."/>
            <person name="Jarju S."/>
            <person name="Secka A."/>
            <person name="Antonio M."/>
            <person name="Oren A."/>
            <person name="Chaudhuri R.R."/>
            <person name="La Ragione R."/>
            <person name="Hildebrand F."/>
            <person name="Pallen M.J."/>
        </authorList>
    </citation>
    <scope>NUCLEOTIDE SEQUENCE</scope>
    <source>
        <strain evidence="10">ChiSxjej2B14-6234</strain>
    </source>
</reference>
<dbReference type="GO" id="GO:0006260">
    <property type="term" value="P:DNA replication"/>
    <property type="evidence" value="ECO:0007669"/>
    <property type="project" value="UniProtKB-KW"/>
</dbReference>
<proteinExistence type="inferred from homology"/>
<dbReference type="Pfam" id="PF00149">
    <property type="entry name" value="Metallophos"/>
    <property type="match status" value="1"/>
</dbReference>
<evidence type="ECO:0000313" key="10">
    <source>
        <dbReference type="EMBL" id="HIQ72464.1"/>
    </source>
</evidence>
<dbReference type="InterPro" id="IPR004843">
    <property type="entry name" value="Calcineurin-like_PHP"/>
</dbReference>
<keyword evidence="5 7" id="KW-0378">Hydrolase</keyword>
<dbReference type="GO" id="GO:0008408">
    <property type="term" value="F:3'-5' exonuclease activity"/>
    <property type="evidence" value="ECO:0007669"/>
    <property type="project" value="InterPro"/>
</dbReference>
<evidence type="ECO:0000256" key="4">
    <source>
        <dbReference type="ARBA" id="ARBA00022722"/>
    </source>
</evidence>
<keyword evidence="7" id="KW-0255">Endonuclease</keyword>
<dbReference type="InterPro" id="IPR026843">
    <property type="entry name" value="SbcD_C"/>
</dbReference>
<evidence type="ECO:0000259" key="8">
    <source>
        <dbReference type="Pfam" id="PF00149"/>
    </source>
</evidence>
<dbReference type="InterPro" id="IPR050535">
    <property type="entry name" value="DNA_Repair-Maintenance_Comp"/>
</dbReference>
<dbReference type="NCBIfam" id="TIGR00619">
    <property type="entry name" value="sbcd"/>
    <property type="match status" value="1"/>
</dbReference>
<keyword evidence="4 7" id="KW-0540">Nuclease</keyword>
<dbReference type="Proteomes" id="UP000886887">
    <property type="component" value="Unassembled WGS sequence"/>
</dbReference>
<dbReference type="GO" id="GO:0006310">
    <property type="term" value="P:DNA recombination"/>
    <property type="evidence" value="ECO:0007669"/>
    <property type="project" value="UniProtKB-KW"/>
</dbReference>
<comment type="caution">
    <text evidence="10">The sequence shown here is derived from an EMBL/GenBank/DDBJ whole genome shotgun (WGS) entry which is preliminary data.</text>
</comment>
<comment type="subunit">
    <text evidence="2 7">Heterodimer of SbcC and SbcD.</text>
</comment>
<organism evidence="10 11">
    <name type="scientific">Candidatus Onthenecus intestinigallinarum</name>
    <dbReference type="NCBI Taxonomy" id="2840875"/>
    <lineage>
        <taxon>Bacteria</taxon>
        <taxon>Bacillati</taxon>
        <taxon>Bacillota</taxon>
        <taxon>Clostridia</taxon>
        <taxon>Eubacteriales</taxon>
        <taxon>Candidatus Onthenecus</taxon>
    </lineage>
</organism>
<keyword evidence="7" id="KW-0233">DNA recombination</keyword>
<protein>
    <recommendedName>
        <fullName evidence="3 7">Nuclease SbcCD subunit D</fullName>
    </recommendedName>
</protein>
<evidence type="ECO:0000256" key="2">
    <source>
        <dbReference type="ARBA" id="ARBA00011322"/>
    </source>
</evidence>
<sequence length="378" mass="41537">MRFLHLSDLHLGKRVYGFSMLEEQRDALAQIERIAGEREVDAVVVAGDVYDKGVPPTEAVELLDRFWTRLLAMGVQVLAISGNHDSPERLSFAQDILAASGLHVAGVQGGQVRRVRLSDAWGPVDFYLLPFVRPARVAALYPQVQIANADDAVRALLRGAQREAGVRSVLIAHQLVLAPGEEVERCDSETVQIGGTDGVFVDAFDGFDYVALGHLHRAQRVGRDTVRYAGSPLKYSFSEARGNKSVTLVELDAEGVRTQLLPLTPLRDLRDLRGPLRAILEAADGPSEDYVRAVLTDEGPVYDAVGQLRRVYPNVMTIEFERNAPVQAQAALHTADVRGRTPMELFEDFYRRQTGKPLDDGAYQAVQAAVEGAQEEEA</sequence>
<dbReference type="SUPFAM" id="SSF56300">
    <property type="entry name" value="Metallo-dependent phosphatases"/>
    <property type="match status" value="1"/>
</dbReference>
<dbReference type="InterPro" id="IPR004593">
    <property type="entry name" value="SbcD"/>
</dbReference>
<keyword evidence="6 7" id="KW-0269">Exonuclease</keyword>
<dbReference type="InterPro" id="IPR041796">
    <property type="entry name" value="Mre11_N"/>
</dbReference>
<dbReference type="PANTHER" id="PTHR30337">
    <property type="entry name" value="COMPONENT OF ATP-DEPENDENT DSDNA EXONUCLEASE"/>
    <property type="match status" value="1"/>
</dbReference>
<comment type="function">
    <text evidence="7">SbcCD cleaves DNA hairpin structures. These structures can inhibit DNA replication and are intermediates in certain DNA recombination reactions. The complex acts as a 3'-&gt;5' double strand exonuclease that can open hairpins. It also has a 5' single-strand endonuclease activity.</text>
</comment>
<feature type="domain" description="Nuclease SbcCD subunit D C-terminal" evidence="9">
    <location>
        <begin position="265"/>
        <end position="354"/>
    </location>
</feature>
<evidence type="ECO:0000259" key="9">
    <source>
        <dbReference type="Pfam" id="PF12320"/>
    </source>
</evidence>
<comment type="similarity">
    <text evidence="1 7">Belongs to the SbcD family.</text>
</comment>
<evidence type="ECO:0000256" key="3">
    <source>
        <dbReference type="ARBA" id="ARBA00013365"/>
    </source>
</evidence>
<dbReference type="Pfam" id="PF12320">
    <property type="entry name" value="SbcD_C"/>
    <property type="match status" value="1"/>
</dbReference>
<dbReference type="AlphaFoldDB" id="A0A9D0ZB43"/>
<dbReference type="EMBL" id="DVFJ01000036">
    <property type="protein sequence ID" value="HIQ72464.1"/>
    <property type="molecule type" value="Genomic_DNA"/>
</dbReference>
<accession>A0A9D0ZB43</accession>
<name>A0A9D0ZB43_9FIRM</name>
<gene>
    <name evidence="7" type="primary">sbcD</name>
    <name evidence="10" type="ORF">IAB73_09700</name>
</gene>
<feature type="domain" description="Calcineurin-like phosphoesterase" evidence="8">
    <location>
        <begin position="1"/>
        <end position="96"/>
    </location>
</feature>
<evidence type="ECO:0000256" key="1">
    <source>
        <dbReference type="ARBA" id="ARBA00010555"/>
    </source>
</evidence>
<keyword evidence="7" id="KW-0235">DNA replication</keyword>
<evidence type="ECO:0000256" key="6">
    <source>
        <dbReference type="ARBA" id="ARBA00022839"/>
    </source>
</evidence>
<dbReference type="CDD" id="cd00840">
    <property type="entry name" value="MPP_Mre11_N"/>
    <property type="match status" value="1"/>
</dbReference>
<evidence type="ECO:0000256" key="7">
    <source>
        <dbReference type="RuleBase" id="RU363069"/>
    </source>
</evidence>
<evidence type="ECO:0000313" key="11">
    <source>
        <dbReference type="Proteomes" id="UP000886887"/>
    </source>
</evidence>
<evidence type="ECO:0000256" key="5">
    <source>
        <dbReference type="ARBA" id="ARBA00022801"/>
    </source>
</evidence>
<dbReference type="GO" id="GO:0004519">
    <property type="term" value="F:endonuclease activity"/>
    <property type="evidence" value="ECO:0007669"/>
    <property type="project" value="UniProtKB-KW"/>
</dbReference>
<dbReference type="PANTHER" id="PTHR30337:SF0">
    <property type="entry name" value="NUCLEASE SBCCD SUBUNIT D"/>
    <property type="match status" value="1"/>
</dbReference>
<dbReference type="InterPro" id="IPR029052">
    <property type="entry name" value="Metallo-depent_PP-like"/>
</dbReference>
<dbReference type="Gene3D" id="3.60.21.10">
    <property type="match status" value="1"/>
</dbReference>